<reference evidence="4" key="1">
    <citation type="journal article" date="2020" name="Stud. Mycol.">
        <title>101 Dothideomycetes genomes: a test case for predicting lifestyles and emergence of pathogens.</title>
        <authorList>
            <person name="Haridas S."/>
            <person name="Albert R."/>
            <person name="Binder M."/>
            <person name="Bloem J."/>
            <person name="Labutti K."/>
            <person name="Salamov A."/>
            <person name="Andreopoulos B."/>
            <person name="Baker S."/>
            <person name="Barry K."/>
            <person name="Bills G."/>
            <person name="Bluhm B."/>
            <person name="Cannon C."/>
            <person name="Castanera R."/>
            <person name="Culley D."/>
            <person name="Daum C."/>
            <person name="Ezra D."/>
            <person name="Gonzalez J."/>
            <person name="Henrissat B."/>
            <person name="Kuo A."/>
            <person name="Liang C."/>
            <person name="Lipzen A."/>
            <person name="Lutzoni F."/>
            <person name="Magnuson J."/>
            <person name="Mondo S."/>
            <person name="Nolan M."/>
            <person name="Ohm R."/>
            <person name="Pangilinan J."/>
            <person name="Park H.-J."/>
            <person name="Ramirez L."/>
            <person name="Alfaro M."/>
            <person name="Sun H."/>
            <person name="Tritt A."/>
            <person name="Yoshinaga Y."/>
            <person name="Zwiers L.-H."/>
            <person name="Turgeon B."/>
            <person name="Goodwin S."/>
            <person name="Spatafora J."/>
            <person name="Crous P."/>
            <person name="Grigoriev I."/>
        </authorList>
    </citation>
    <scope>NUCLEOTIDE SEQUENCE</scope>
    <source>
        <strain evidence="4">ATCC 36951</strain>
    </source>
</reference>
<dbReference type="InterPro" id="IPR001005">
    <property type="entry name" value="SANT/Myb"/>
</dbReference>
<accession>A0A6A6BXZ2</accession>
<evidence type="ECO:0000313" key="5">
    <source>
        <dbReference type="Proteomes" id="UP000799537"/>
    </source>
</evidence>
<dbReference type="AlphaFoldDB" id="A0A6A6BXZ2"/>
<dbReference type="SUPFAM" id="SSF46689">
    <property type="entry name" value="Homeodomain-like"/>
    <property type="match status" value="1"/>
</dbReference>
<keyword evidence="1" id="KW-0175">Coiled coil</keyword>
<name>A0A6A6BXZ2_ZASCE</name>
<dbReference type="RefSeq" id="XP_033659311.1">
    <property type="nucleotide sequence ID" value="XM_033810183.1"/>
</dbReference>
<feature type="coiled-coil region" evidence="1">
    <location>
        <begin position="170"/>
        <end position="237"/>
    </location>
</feature>
<feature type="compositionally biased region" description="Acidic residues" evidence="2">
    <location>
        <begin position="386"/>
        <end position="432"/>
    </location>
</feature>
<dbReference type="GeneID" id="54563455"/>
<evidence type="ECO:0000259" key="3">
    <source>
        <dbReference type="PROSITE" id="PS51293"/>
    </source>
</evidence>
<feature type="domain" description="SANT" evidence="3">
    <location>
        <begin position="56"/>
        <end position="101"/>
    </location>
</feature>
<dbReference type="Proteomes" id="UP000799537">
    <property type="component" value="Unassembled WGS sequence"/>
</dbReference>
<dbReference type="InterPro" id="IPR017884">
    <property type="entry name" value="SANT_dom"/>
</dbReference>
<organism evidence="4 5">
    <name type="scientific">Zasmidium cellare ATCC 36951</name>
    <dbReference type="NCBI Taxonomy" id="1080233"/>
    <lineage>
        <taxon>Eukaryota</taxon>
        <taxon>Fungi</taxon>
        <taxon>Dikarya</taxon>
        <taxon>Ascomycota</taxon>
        <taxon>Pezizomycotina</taxon>
        <taxon>Dothideomycetes</taxon>
        <taxon>Dothideomycetidae</taxon>
        <taxon>Mycosphaerellales</taxon>
        <taxon>Mycosphaerellaceae</taxon>
        <taxon>Zasmidium</taxon>
    </lineage>
</organism>
<dbReference type="PROSITE" id="PS51293">
    <property type="entry name" value="SANT"/>
    <property type="match status" value="1"/>
</dbReference>
<sequence length="432" mass="50224">MSDTRDNMWRPRRDSLSGEDEREQSPPQPRRRQPRLIHPDDVPFAFDFDEILYAFTVEEHLQFAIAFKRHPKDFELIAQQVTDRNRWECLRHYYSVKHNGRYKTKTWEETNIKHKKPHRALPELDPRMEGFTAVDGKIPRPDTQEMRDLLAHRMRIIPINEEINRLLALVPNAEQTYANALARAQEAQNAERVGPKLQRKETIFVKYKTAKKNVKSYEELRRALEDVEAEVIGMLKQLAESRISYEETKAEYESGDTGSEMNMRCWFHFVRHYREELAWIGHTLKGMFDEQDKIEEPHDDIVSGDLLNTFIMVKAGVMRFLAEKKSLEARLVRQTQRNGSGQADVATMQKVLSERIVQLTELKDLLQKVTASIADGLDERMGGVDNVEEANDLEDGAAGDVKDDVEDEDQVEDNTEEEEGEEEDDDDYVDSD</sequence>
<feature type="compositionally biased region" description="Basic and acidic residues" evidence="2">
    <location>
        <begin position="1"/>
        <end position="16"/>
    </location>
</feature>
<protein>
    <recommendedName>
        <fullName evidence="3">SANT domain-containing protein</fullName>
    </recommendedName>
</protein>
<feature type="region of interest" description="Disordered" evidence="2">
    <location>
        <begin position="1"/>
        <end position="36"/>
    </location>
</feature>
<evidence type="ECO:0000313" key="4">
    <source>
        <dbReference type="EMBL" id="KAF2158422.1"/>
    </source>
</evidence>
<feature type="region of interest" description="Disordered" evidence="2">
    <location>
        <begin position="380"/>
        <end position="432"/>
    </location>
</feature>
<dbReference type="EMBL" id="ML993670">
    <property type="protein sequence ID" value="KAF2158422.1"/>
    <property type="molecule type" value="Genomic_DNA"/>
</dbReference>
<proteinExistence type="predicted"/>
<dbReference type="Gene3D" id="1.10.10.60">
    <property type="entry name" value="Homeodomain-like"/>
    <property type="match status" value="1"/>
</dbReference>
<dbReference type="InterPro" id="IPR009057">
    <property type="entry name" value="Homeodomain-like_sf"/>
</dbReference>
<keyword evidence="5" id="KW-1185">Reference proteome</keyword>
<gene>
    <name evidence="4" type="ORF">M409DRAFT_31068</name>
</gene>
<evidence type="ECO:0000256" key="1">
    <source>
        <dbReference type="SAM" id="Coils"/>
    </source>
</evidence>
<dbReference type="SMART" id="SM00717">
    <property type="entry name" value="SANT"/>
    <property type="match status" value="1"/>
</dbReference>
<dbReference type="CDD" id="cd00167">
    <property type="entry name" value="SANT"/>
    <property type="match status" value="1"/>
</dbReference>
<evidence type="ECO:0000256" key="2">
    <source>
        <dbReference type="SAM" id="MobiDB-lite"/>
    </source>
</evidence>